<keyword evidence="6" id="KW-0472">Membrane</keyword>
<dbReference type="Pfam" id="PF03552">
    <property type="entry name" value="Cellulose_synt"/>
    <property type="match status" value="1"/>
</dbReference>
<dbReference type="AlphaFoldDB" id="A0AA88R809"/>
<dbReference type="GO" id="GO:0016020">
    <property type="term" value="C:membrane"/>
    <property type="evidence" value="ECO:0007669"/>
    <property type="project" value="InterPro"/>
</dbReference>
<dbReference type="GO" id="GO:0016760">
    <property type="term" value="F:cellulose synthase (UDP-forming) activity"/>
    <property type="evidence" value="ECO:0007669"/>
    <property type="project" value="InterPro"/>
</dbReference>
<keyword evidence="3" id="KW-0808">Transferase</keyword>
<evidence type="ECO:0000256" key="7">
    <source>
        <dbReference type="ARBA" id="ARBA00023316"/>
    </source>
</evidence>
<gene>
    <name evidence="8" type="ORF">RJ640_010202</name>
</gene>
<sequence length="93" mass="10560">MKDRIETATRLGQIPEETQKEHAGFREWKFFSSRDDHQAVIQILTDGRDPTCVDTEGRPLPTLTYVARERRSQCHSNFKAGAMNALVSAKVVN</sequence>
<evidence type="ECO:0000256" key="6">
    <source>
        <dbReference type="ARBA" id="ARBA00023136"/>
    </source>
</evidence>
<evidence type="ECO:0000256" key="1">
    <source>
        <dbReference type="ARBA" id="ARBA00004308"/>
    </source>
</evidence>
<dbReference type="GO" id="GO:0012505">
    <property type="term" value="C:endomembrane system"/>
    <property type="evidence" value="ECO:0007669"/>
    <property type="project" value="UniProtKB-SubCell"/>
</dbReference>
<comment type="caution">
    <text evidence="8">The sequence shown here is derived from an EMBL/GenBank/DDBJ whole genome shotgun (WGS) entry which is preliminary data.</text>
</comment>
<dbReference type="InterPro" id="IPR005150">
    <property type="entry name" value="Cellulose_synth"/>
</dbReference>
<dbReference type="EMBL" id="JAVXUO010001251">
    <property type="protein sequence ID" value="KAK2984243.1"/>
    <property type="molecule type" value="Genomic_DNA"/>
</dbReference>
<name>A0AA88R809_9ASTE</name>
<evidence type="ECO:0000256" key="4">
    <source>
        <dbReference type="ARBA" id="ARBA00022692"/>
    </source>
</evidence>
<reference evidence="8" key="1">
    <citation type="submission" date="2022-12" db="EMBL/GenBank/DDBJ databases">
        <title>Draft genome assemblies for two species of Escallonia (Escalloniales).</title>
        <authorList>
            <person name="Chanderbali A."/>
            <person name="Dervinis C."/>
            <person name="Anghel I."/>
            <person name="Soltis D."/>
            <person name="Soltis P."/>
            <person name="Zapata F."/>
        </authorList>
    </citation>
    <scope>NUCLEOTIDE SEQUENCE</scope>
    <source>
        <strain evidence="8">UCBG92.1500</strain>
        <tissue evidence="8">Leaf</tissue>
    </source>
</reference>
<dbReference type="PANTHER" id="PTHR13301">
    <property type="entry name" value="X-BOX TRANSCRIPTION FACTOR-RELATED"/>
    <property type="match status" value="1"/>
</dbReference>
<evidence type="ECO:0000256" key="5">
    <source>
        <dbReference type="ARBA" id="ARBA00022989"/>
    </source>
</evidence>
<evidence type="ECO:0000256" key="3">
    <source>
        <dbReference type="ARBA" id="ARBA00022679"/>
    </source>
</evidence>
<proteinExistence type="predicted"/>
<organism evidence="8 9">
    <name type="scientific">Escallonia rubra</name>
    <dbReference type="NCBI Taxonomy" id="112253"/>
    <lineage>
        <taxon>Eukaryota</taxon>
        <taxon>Viridiplantae</taxon>
        <taxon>Streptophyta</taxon>
        <taxon>Embryophyta</taxon>
        <taxon>Tracheophyta</taxon>
        <taxon>Spermatophyta</taxon>
        <taxon>Magnoliopsida</taxon>
        <taxon>eudicotyledons</taxon>
        <taxon>Gunneridae</taxon>
        <taxon>Pentapetalae</taxon>
        <taxon>asterids</taxon>
        <taxon>campanulids</taxon>
        <taxon>Escalloniales</taxon>
        <taxon>Escalloniaceae</taxon>
        <taxon>Escallonia</taxon>
    </lineage>
</organism>
<keyword evidence="7" id="KW-0961">Cell wall biogenesis/degradation</keyword>
<evidence type="ECO:0000256" key="2">
    <source>
        <dbReference type="ARBA" id="ARBA00022676"/>
    </source>
</evidence>
<evidence type="ECO:0000313" key="9">
    <source>
        <dbReference type="Proteomes" id="UP001187471"/>
    </source>
</evidence>
<comment type="subcellular location">
    <subcellularLocation>
        <location evidence="1">Endomembrane system</location>
    </subcellularLocation>
</comment>
<keyword evidence="2" id="KW-0328">Glycosyltransferase</keyword>
<accession>A0AA88R809</accession>
<evidence type="ECO:0000313" key="8">
    <source>
        <dbReference type="EMBL" id="KAK2984243.1"/>
    </source>
</evidence>
<dbReference type="GO" id="GO:0030244">
    <property type="term" value="P:cellulose biosynthetic process"/>
    <property type="evidence" value="ECO:0007669"/>
    <property type="project" value="InterPro"/>
</dbReference>
<dbReference type="Proteomes" id="UP001187471">
    <property type="component" value="Unassembled WGS sequence"/>
</dbReference>
<keyword evidence="5" id="KW-1133">Transmembrane helix</keyword>
<dbReference type="GO" id="GO:0071555">
    <property type="term" value="P:cell wall organization"/>
    <property type="evidence" value="ECO:0007669"/>
    <property type="project" value="UniProtKB-KW"/>
</dbReference>
<protein>
    <submittedName>
        <fullName evidence="8">Uncharacterized protein</fullName>
    </submittedName>
</protein>
<keyword evidence="4" id="KW-0812">Transmembrane</keyword>
<keyword evidence="9" id="KW-1185">Reference proteome</keyword>